<dbReference type="PANTHER" id="PTHR30478">
    <property type="entry name" value="DNA POLYMERASE III SUBUNIT BETA"/>
    <property type="match status" value="1"/>
</dbReference>
<keyword evidence="6 10" id="KW-0548">Nucleotidyltransferase</keyword>
<dbReference type="AlphaFoldDB" id="U2QLN9"/>
<keyword evidence="5 10" id="KW-0808">Transferase</keyword>
<dbReference type="InterPro" id="IPR046938">
    <property type="entry name" value="DNA_clamp_sf"/>
</dbReference>
<dbReference type="SUPFAM" id="SSF55979">
    <property type="entry name" value="DNA clamp"/>
    <property type="match status" value="3"/>
</dbReference>
<dbReference type="InterPro" id="IPR022637">
    <property type="entry name" value="DNA_polIII_beta_cen"/>
</dbReference>
<evidence type="ECO:0000256" key="7">
    <source>
        <dbReference type="ARBA" id="ARBA00022705"/>
    </source>
</evidence>
<dbReference type="Pfam" id="PF00712">
    <property type="entry name" value="DNA_pol3_beta"/>
    <property type="match status" value="1"/>
</dbReference>
<feature type="domain" description="DNA polymerase III beta sliding clamp central" evidence="12">
    <location>
        <begin position="150"/>
        <end position="263"/>
    </location>
</feature>
<dbReference type="Gene3D" id="3.10.150.10">
    <property type="entry name" value="DNA Polymerase III, subunit A, domain 2"/>
    <property type="match status" value="1"/>
</dbReference>
<proteinExistence type="inferred from homology"/>
<keyword evidence="4 10" id="KW-0963">Cytoplasm</keyword>
<comment type="function">
    <text evidence="10">Confers DNA tethering and processivity to DNA polymerases and other proteins. Acts as a clamp, forming a ring around DNA (a reaction catalyzed by the clamp-loading complex) which diffuses in an ATP-independent manner freely and bidirectionally along dsDNA. Initially characterized for its ability to contact the catalytic subunit of DNA polymerase III (Pol III), a complex, multichain enzyme responsible for most of the replicative synthesis in bacteria; Pol III exhibits 3'-5' exonuclease proofreading activity. The beta chain is required for initiation of replication as well as for processivity of DNA replication.</text>
</comment>
<dbReference type="GO" id="GO:0005737">
    <property type="term" value="C:cytoplasm"/>
    <property type="evidence" value="ECO:0007669"/>
    <property type="project" value="UniProtKB-SubCell"/>
</dbReference>
<dbReference type="SMART" id="SM00480">
    <property type="entry name" value="POL3Bc"/>
    <property type="match status" value="1"/>
</dbReference>
<dbReference type="InterPro" id="IPR022634">
    <property type="entry name" value="DNA_polIII_beta_N"/>
</dbReference>
<dbReference type="Proteomes" id="UP000016648">
    <property type="component" value="Unassembled WGS sequence"/>
</dbReference>
<reference evidence="14 15" key="1">
    <citation type="submission" date="2013-08" db="EMBL/GenBank/DDBJ databases">
        <authorList>
            <person name="Durkin A.S."/>
            <person name="Haft D.R."/>
            <person name="McCorrison J."/>
            <person name="Torralba M."/>
            <person name="Gillis M."/>
            <person name="Haft D.H."/>
            <person name="Methe B."/>
            <person name="Sutton G."/>
            <person name="Nelson K.E."/>
        </authorList>
    </citation>
    <scope>NUCLEOTIDE SEQUENCE [LARGE SCALE GENOMIC DNA]</scope>
    <source>
        <strain evidence="14 15">F0067</strain>
    </source>
</reference>
<evidence type="ECO:0000256" key="10">
    <source>
        <dbReference type="PIRNR" id="PIRNR000804"/>
    </source>
</evidence>
<dbReference type="Gene3D" id="3.70.10.10">
    <property type="match status" value="1"/>
</dbReference>
<keyword evidence="15" id="KW-1185">Reference proteome</keyword>
<keyword evidence="8 10" id="KW-0239">DNA-directed DNA polymerase</keyword>
<comment type="similarity">
    <text evidence="2 10">Belongs to the beta sliding clamp family.</text>
</comment>
<comment type="subunit">
    <text evidence="10">Forms a ring-shaped head-to-tail homodimer around DNA.</text>
</comment>
<evidence type="ECO:0000256" key="1">
    <source>
        <dbReference type="ARBA" id="ARBA00004496"/>
    </source>
</evidence>
<comment type="subcellular location">
    <subcellularLocation>
        <location evidence="1 10">Cytoplasm</location>
    </subcellularLocation>
</comment>
<evidence type="ECO:0000313" key="14">
    <source>
        <dbReference type="EMBL" id="ERK39717.1"/>
    </source>
</evidence>
<dbReference type="GO" id="GO:0009360">
    <property type="term" value="C:DNA polymerase III complex"/>
    <property type="evidence" value="ECO:0007669"/>
    <property type="project" value="InterPro"/>
</dbReference>
<evidence type="ECO:0000256" key="5">
    <source>
        <dbReference type="ARBA" id="ARBA00022679"/>
    </source>
</evidence>
<dbReference type="GO" id="GO:0003887">
    <property type="term" value="F:DNA-directed DNA polymerase activity"/>
    <property type="evidence" value="ECO:0007669"/>
    <property type="project" value="UniProtKB-UniRule"/>
</dbReference>
<name>U2QLN9_9BACT</name>
<dbReference type="CDD" id="cd00140">
    <property type="entry name" value="beta_clamp"/>
    <property type="match status" value="1"/>
</dbReference>
<dbReference type="PIRSF" id="PIRSF000804">
    <property type="entry name" value="DNA_pol_III_b"/>
    <property type="match status" value="1"/>
</dbReference>
<dbReference type="PATRIC" id="fig|1115809.3.peg.895"/>
<evidence type="ECO:0000256" key="3">
    <source>
        <dbReference type="ARBA" id="ARBA00021035"/>
    </source>
</evidence>
<gene>
    <name evidence="14" type="primary">dnaN</name>
    <name evidence="14" type="ORF">HMPREF9135_2204</name>
</gene>
<accession>U2QLN9</accession>
<dbReference type="Pfam" id="PF02767">
    <property type="entry name" value="DNA_pol3_beta_2"/>
    <property type="match status" value="1"/>
</dbReference>
<dbReference type="InterPro" id="IPR022635">
    <property type="entry name" value="DNA_polIII_beta_C"/>
</dbReference>
<protein>
    <recommendedName>
        <fullName evidence="3 10">Beta sliding clamp</fullName>
    </recommendedName>
</protein>
<evidence type="ECO:0000256" key="6">
    <source>
        <dbReference type="ARBA" id="ARBA00022695"/>
    </source>
</evidence>
<feature type="domain" description="DNA polymerase III beta sliding clamp C-terminal" evidence="13">
    <location>
        <begin position="266"/>
        <end position="383"/>
    </location>
</feature>
<evidence type="ECO:0000259" key="13">
    <source>
        <dbReference type="Pfam" id="PF02768"/>
    </source>
</evidence>
<evidence type="ECO:0000256" key="2">
    <source>
        <dbReference type="ARBA" id="ARBA00010752"/>
    </source>
</evidence>
<organism evidence="14 15">
    <name type="scientific">Segatella baroniae F0067</name>
    <dbReference type="NCBI Taxonomy" id="1115809"/>
    <lineage>
        <taxon>Bacteria</taxon>
        <taxon>Pseudomonadati</taxon>
        <taxon>Bacteroidota</taxon>
        <taxon>Bacteroidia</taxon>
        <taxon>Bacteroidales</taxon>
        <taxon>Prevotellaceae</taxon>
        <taxon>Segatella</taxon>
    </lineage>
</organism>
<evidence type="ECO:0000256" key="4">
    <source>
        <dbReference type="ARBA" id="ARBA00022490"/>
    </source>
</evidence>
<dbReference type="Pfam" id="PF02768">
    <property type="entry name" value="DNA_pol3_beta_3"/>
    <property type="match status" value="1"/>
</dbReference>
<dbReference type="GO" id="GO:0003677">
    <property type="term" value="F:DNA binding"/>
    <property type="evidence" value="ECO:0007669"/>
    <property type="project" value="UniProtKB-UniRule"/>
</dbReference>
<dbReference type="EMBL" id="AWEY01000009">
    <property type="protein sequence ID" value="ERK39717.1"/>
    <property type="molecule type" value="Genomic_DNA"/>
</dbReference>
<evidence type="ECO:0000313" key="15">
    <source>
        <dbReference type="Proteomes" id="UP000016648"/>
    </source>
</evidence>
<dbReference type="PANTHER" id="PTHR30478:SF0">
    <property type="entry name" value="BETA SLIDING CLAMP"/>
    <property type="match status" value="1"/>
</dbReference>
<evidence type="ECO:0000259" key="11">
    <source>
        <dbReference type="Pfam" id="PF00712"/>
    </source>
</evidence>
<dbReference type="InterPro" id="IPR001001">
    <property type="entry name" value="DNA_polIII_beta"/>
</dbReference>
<keyword evidence="9" id="KW-0238">DNA-binding</keyword>
<sequence length="392" mass="43731">MYLVFLCLIKTENFKDNDMRFTLSSSALNSRLQSLAKVINSKNSLPILECFLFEVNDKQLKITASDSENIMQSEITLDDCDTNGNFAIASHTILDAVRELPEQPLTFDIDTNTYSVKVIYQNGLYNFTAQNADEYPRTQAIPDSANTLTLEAATLADNIGRCIFATAQDELRPVMNGIFFDLKEDCLAVVASDGHKLVRNQNFDIKTESPASFILPKKPALLLKNSLAKDGEDVVIRFDERTAEIKFKGGTLTCRLIEGKYPNYNSVIPQNNPNKMTIDRKGLIGALRRVLPFASESSQLIRLRLEPNKLELSSEDIDFYTSAKEQMVCDYTGNPMSIGFKGGSLQDILNNFDCEDIVFELADPSRAGIIVPAEENGSETVLMLLMPMLLND</sequence>
<dbReference type="NCBIfam" id="TIGR00663">
    <property type="entry name" value="dnan"/>
    <property type="match status" value="1"/>
</dbReference>
<evidence type="ECO:0000259" key="12">
    <source>
        <dbReference type="Pfam" id="PF02767"/>
    </source>
</evidence>
<evidence type="ECO:0000256" key="9">
    <source>
        <dbReference type="ARBA" id="ARBA00023125"/>
    </source>
</evidence>
<comment type="caution">
    <text evidence="14">The sequence shown here is derived from an EMBL/GenBank/DDBJ whole genome shotgun (WGS) entry which is preliminary data.</text>
</comment>
<evidence type="ECO:0000256" key="8">
    <source>
        <dbReference type="ARBA" id="ARBA00022932"/>
    </source>
</evidence>
<feature type="domain" description="DNA polymerase III beta sliding clamp N-terminal" evidence="11">
    <location>
        <begin position="19"/>
        <end position="137"/>
    </location>
</feature>
<dbReference type="GO" id="GO:0006271">
    <property type="term" value="P:DNA strand elongation involved in DNA replication"/>
    <property type="evidence" value="ECO:0007669"/>
    <property type="project" value="TreeGrafter"/>
</dbReference>
<keyword evidence="7 10" id="KW-0235">DNA replication</keyword>
<dbReference type="GO" id="GO:0008408">
    <property type="term" value="F:3'-5' exonuclease activity"/>
    <property type="evidence" value="ECO:0007669"/>
    <property type="project" value="InterPro"/>
</dbReference>